<evidence type="ECO:0000256" key="5">
    <source>
        <dbReference type="PIRNR" id="PIRNR019574"/>
    </source>
</evidence>
<dbReference type="PANTHER" id="PTHR30222">
    <property type="entry name" value="SPERMIDINE/PUTRESCINE-BINDING PERIPLASMIC PROTEIN"/>
    <property type="match status" value="1"/>
</dbReference>
<evidence type="ECO:0000313" key="7">
    <source>
        <dbReference type="EMBL" id="RDE52042.1"/>
    </source>
</evidence>
<dbReference type="InterPro" id="IPR001188">
    <property type="entry name" value="Sperm_putr-bd"/>
</dbReference>
<comment type="caution">
    <text evidence="7">The sequence shown here is derived from an EMBL/GenBank/DDBJ whole genome shotgun (WGS) entry which is preliminary data.</text>
</comment>
<evidence type="ECO:0000256" key="2">
    <source>
        <dbReference type="ARBA" id="ARBA00022448"/>
    </source>
</evidence>
<dbReference type="PRINTS" id="PR00909">
    <property type="entry name" value="SPERMDNBNDNG"/>
</dbReference>
<protein>
    <recommendedName>
        <fullName evidence="5">Putrescine-binding periplasmic protein</fullName>
    </recommendedName>
</protein>
<gene>
    <name evidence="7" type="ORF">DVS81_02070</name>
</gene>
<sequence length="391" mass="42762">MHIRSPLRPTGAVRLACLGVAAILLAACGKEAEVAAPPVAAVAAAPGATDAEKVLNVYNWSDYIAPETVKNFEARYGIKVNYDVFDANEVVETKLLAGNTGYDLVMPSAQFMERQIKAGVFQKLDKALLTNLGNMDPSIMQRVALHDPNNAHAIPYMWGTDGIGYNVDQIKQIMPDAPLDSWALVLDPKYAAKFKDCGISILDAASDIRSIVLIYLGKDPNSQDPADLQLVEEQLMKIRPYVRKINSSQYIEDLANGDLCIAVGYSGDVLQARDRAREAGKGVKVAYALPKEGSIIWFDMMVIPADAKHPRNAHLFIDYLMQPQVAASNSNAVHYPNGNLASEQFIAPEVKNDPSVFPSAEVKAKLSPELAVGDDYNRLLTRSWTRFQTGQ</sequence>
<dbReference type="GO" id="GO:0015846">
    <property type="term" value="P:polyamine transport"/>
    <property type="evidence" value="ECO:0007669"/>
    <property type="project" value="InterPro"/>
</dbReference>
<reference evidence="7 8" key="1">
    <citation type="submission" date="2018-05" db="EMBL/GenBank/DDBJ databases">
        <title>Integrated omic analyses show evidence that a Ca. Accumulibacter phosphatis strain performs denitrification under micro-aerobic conditions.</title>
        <authorList>
            <person name="Camejo P.Y."/>
            <person name="Katherine M.D."/>
            <person name="Daniel N.R."/>
        </authorList>
    </citation>
    <scope>NUCLEOTIDE SEQUENCE [LARGE SCALE GENOMIC DNA]</scope>
    <source>
        <strain evidence="7">UW-LDO-IC</strain>
    </source>
</reference>
<keyword evidence="3 6" id="KW-0732">Signal</keyword>
<comment type="function">
    <text evidence="5">Required for the activity of the bacterial periplasmic transport system of putrescine.</text>
</comment>
<dbReference type="GO" id="GO:0019808">
    <property type="term" value="F:polyamine binding"/>
    <property type="evidence" value="ECO:0007669"/>
    <property type="project" value="InterPro"/>
</dbReference>
<dbReference type="EMBL" id="QPGA01000002">
    <property type="protein sequence ID" value="RDE52042.1"/>
    <property type="molecule type" value="Genomic_DNA"/>
</dbReference>
<organism evidence="7 8">
    <name type="scientific">Candidatus Accumulibacter meliphilus</name>
    <dbReference type="NCBI Taxonomy" id="2211374"/>
    <lineage>
        <taxon>Bacteria</taxon>
        <taxon>Pseudomonadati</taxon>
        <taxon>Pseudomonadota</taxon>
        <taxon>Betaproteobacteria</taxon>
        <taxon>Candidatus Accumulibacter</taxon>
    </lineage>
</organism>
<comment type="similarity">
    <text evidence="5">Belongs to the bacterial solute-binding protein PotD/PotF family.</text>
</comment>
<evidence type="ECO:0000256" key="4">
    <source>
        <dbReference type="ARBA" id="ARBA00022764"/>
    </source>
</evidence>
<dbReference type="SUPFAM" id="SSF53850">
    <property type="entry name" value="Periplasmic binding protein-like II"/>
    <property type="match status" value="1"/>
</dbReference>
<dbReference type="PIRSF" id="PIRSF019574">
    <property type="entry name" value="Periplasmic_polyamine_BP"/>
    <property type="match status" value="1"/>
</dbReference>
<accession>A0A369XTG8</accession>
<comment type="subcellular location">
    <subcellularLocation>
        <location evidence="1 5">Periplasm</location>
    </subcellularLocation>
</comment>
<proteinExistence type="inferred from homology"/>
<dbReference type="Proteomes" id="UP000253831">
    <property type="component" value="Unassembled WGS sequence"/>
</dbReference>
<dbReference type="InterPro" id="IPR006059">
    <property type="entry name" value="SBP"/>
</dbReference>
<dbReference type="PANTHER" id="PTHR30222:SF12">
    <property type="entry name" value="NORSPERMIDINE SENSOR"/>
    <property type="match status" value="1"/>
</dbReference>
<keyword evidence="2 5" id="KW-0813">Transport</keyword>
<evidence type="ECO:0000256" key="3">
    <source>
        <dbReference type="ARBA" id="ARBA00022729"/>
    </source>
</evidence>
<feature type="signal peptide" evidence="6">
    <location>
        <begin position="1"/>
        <end position="26"/>
    </location>
</feature>
<evidence type="ECO:0000256" key="1">
    <source>
        <dbReference type="ARBA" id="ARBA00004418"/>
    </source>
</evidence>
<dbReference type="PROSITE" id="PS51257">
    <property type="entry name" value="PROKAR_LIPOPROTEIN"/>
    <property type="match status" value="1"/>
</dbReference>
<dbReference type="AlphaFoldDB" id="A0A369XTG8"/>
<dbReference type="Pfam" id="PF13416">
    <property type="entry name" value="SBP_bac_8"/>
    <property type="match status" value="1"/>
</dbReference>
<dbReference type="GO" id="GO:0042597">
    <property type="term" value="C:periplasmic space"/>
    <property type="evidence" value="ECO:0007669"/>
    <property type="project" value="UniProtKB-SubCell"/>
</dbReference>
<dbReference type="Gene3D" id="3.40.190.10">
    <property type="entry name" value="Periplasmic binding protein-like II"/>
    <property type="match status" value="2"/>
</dbReference>
<evidence type="ECO:0000313" key="8">
    <source>
        <dbReference type="Proteomes" id="UP000253831"/>
    </source>
</evidence>
<keyword evidence="4 5" id="KW-0574">Periplasm</keyword>
<name>A0A369XTG8_9PROT</name>
<feature type="chain" id="PRO_5016638210" description="Putrescine-binding periplasmic protein" evidence="6">
    <location>
        <begin position="27"/>
        <end position="391"/>
    </location>
</feature>
<evidence type="ECO:0000256" key="6">
    <source>
        <dbReference type="SAM" id="SignalP"/>
    </source>
</evidence>
<dbReference type="CDD" id="cd13659">
    <property type="entry name" value="PBP2_PotF"/>
    <property type="match status" value="1"/>
</dbReference>